<evidence type="ECO:0000313" key="2">
    <source>
        <dbReference type="Proteomes" id="UP000295134"/>
    </source>
</evidence>
<dbReference type="AlphaFoldDB" id="A0A4P7KRH0"/>
<accession>A0A4P7KRH0</accession>
<proteinExistence type="predicted"/>
<gene>
    <name evidence="1" type="ORF">ArsFIN_10930</name>
</gene>
<sequence length="159" mass="18319">MAAPKGNRFWEARSSHGRKPVFENPEQLWQACCEYFEWIENNPLKEEKVFSYQGEITHTNISKMRAMTISGLCLFLDVADSTWQAYRVKDGFSAITTQAEKIIYDQKFSGAAADLLNANIIARDLGLKEQSQVEDVTKYKGDRDKRRSRIKELFNRGKS</sequence>
<dbReference type="Proteomes" id="UP000295134">
    <property type="component" value="Chromosome"/>
</dbReference>
<dbReference type="EMBL" id="CP038613">
    <property type="protein sequence ID" value="QBY42541.1"/>
    <property type="molecule type" value="Genomic_DNA"/>
</dbReference>
<dbReference type="KEGG" id="ans:ArsFIN_10930"/>
<dbReference type="InterPro" id="IPR032066">
    <property type="entry name" value="GP3_package"/>
</dbReference>
<dbReference type="Pfam" id="PF16677">
    <property type="entry name" value="GP3_package"/>
    <property type="match status" value="1"/>
</dbReference>
<protein>
    <submittedName>
        <fullName evidence="1">DNA-packaging protein gp3</fullName>
    </submittedName>
</protein>
<name>A0A4P7KRH0_9GAMM</name>
<organism evidence="1 2">
    <name type="scientific">Arsenophonus nasoniae</name>
    <name type="common">son-killer infecting Nasonia vitripennis</name>
    <dbReference type="NCBI Taxonomy" id="638"/>
    <lineage>
        <taxon>Bacteria</taxon>
        <taxon>Pseudomonadati</taxon>
        <taxon>Pseudomonadota</taxon>
        <taxon>Gammaproteobacteria</taxon>
        <taxon>Enterobacterales</taxon>
        <taxon>Morganellaceae</taxon>
        <taxon>Arsenophonus</taxon>
    </lineage>
</organism>
<dbReference type="RefSeq" id="WP_026823816.1">
    <property type="nucleotide sequence ID" value="NZ_CP038613.1"/>
</dbReference>
<evidence type="ECO:0000313" key="1">
    <source>
        <dbReference type="EMBL" id="QBY42541.1"/>
    </source>
</evidence>
<dbReference type="Gene3D" id="1.10.132.80">
    <property type="match status" value="1"/>
</dbReference>
<dbReference type="GeneID" id="96876316"/>
<reference evidence="1 2" key="1">
    <citation type="submission" date="2019-03" db="EMBL/GenBank/DDBJ databases">
        <title>Long-read sequencing reveals hyperdense prophage content in a complex bacterial symbiont genome.</title>
        <authorList>
            <person name="Frost C.L."/>
            <person name="Siozios S."/>
            <person name="Nadal-Jimenez P."/>
            <person name="Brockhurst M.A."/>
            <person name="King K.C."/>
            <person name="Darby A.C."/>
            <person name="Hurst G.D.D."/>
        </authorList>
    </citation>
    <scope>NUCLEOTIDE SEQUENCE [LARGE SCALE GENOMIC DNA]</scope>
    <source>
        <strain evidence="1 2">FIN</strain>
    </source>
</reference>